<comment type="cofactor">
    <cofactor evidence="1">
        <name>[4Fe-4S] cluster</name>
        <dbReference type="ChEBI" id="CHEBI:49883"/>
    </cofactor>
</comment>
<dbReference type="Pfam" id="PF02310">
    <property type="entry name" value="B12-binding"/>
    <property type="match status" value="1"/>
</dbReference>
<dbReference type="GO" id="GO:0051539">
    <property type="term" value="F:4 iron, 4 sulfur cluster binding"/>
    <property type="evidence" value="ECO:0007669"/>
    <property type="project" value="UniProtKB-KW"/>
</dbReference>
<dbReference type="PANTHER" id="PTHR43409:SF7">
    <property type="entry name" value="BLL1977 PROTEIN"/>
    <property type="match status" value="1"/>
</dbReference>
<evidence type="ECO:0000256" key="4">
    <source>
        <dbReference type="ARBA" id="ARBA00022691"/>
    </source>
</evidence>
<evidence type="ECO:0000256" key="1">
    <source>
        <dbReference type="ARBA" id="ARBA00001966"/>
    </source>
</evidence>
<reference evidence="8 9" key="1">
    <citation type="journal article" date="2018" name="Sci. Rep.">
        <title>Extensive genomic diversity among Mycobacterium marinum strains revealed by whole genome sequencing.</title>
        <authorList>
            <person name="Das S."/>
            <person name="Pettersson B.M."/>
            <person name="Behra P.R."/>
            <person name="Mallick A."/>
            <person name="Cheramie M."/>
            <person name="Ramesh M."/>
            <person name="Shirreff L."/>
            <person name="DuCote T."/>
            <person name="Dasgupta S."/>
            <person name="Ennis D.G."/>
            <person name="Kirsebom L.A."/>
        </authorList>
    </citation>
    <scope>NUCLEOTIDE SEQUENCE [LARGE SCALE GENOMIC DNA]</scope>
    <source>
        <strain evidence="8 9">Davis1</strain>
    </source>
</reference>
<dbReference type="InterPro" id="IPR006158">
    <property type="entry name" value="Cobalamin-bd"/>
</dbReference>
<dbReference type="EMBL" id="PEDF01000036">
    <property type="protein sequence ID" value="RFZ45163.1"/>
    <property type="molecule type" value="Genomic_DNA"/>
</dbReference>
<accession>A0A2Z5YCB2</accession>
<evidence type="ECO:0000256" key="6">
    <source>
        <dbReference type="ARBA" id="ARBA00023004"/>
    </source>
</evidence>
<evidence type="ECO:0000256" key="3">
    <source>
        <dbReference type="ARBA" id="ARBA00022679"/>
    </source>
</evidence>
<keyword evidence="6" id="KW-0408">Iron</keyword>
<dbReference type="RefSeq" id="WP_181005679.1">
    <property type="nucleotide sequence ID" value="NZ_CAXLAF010000007.1"/>
</dbReference>
<keyword evidence="5" id="KW-0479">Metal-binding</keyword>
<protein>
    <submittedName>
        <fullName evidence="8">B12 binding domain protein</fullName>
    </submittedName>
</protein>
<dbReference type="Proteomes" id="UP000257451">
    <property type="component" value="Unassembled WGS sequence"/>
</dbReference>
<dbReference type="Gene3D" id="3.20.20.70">
    <property type="entry name" value="Aldolase class I"/>
    <property type="match status" value="1"/>
</dbReference>
<keyword evidence="2" id="KW-0489">Methyltransferase</keyword>
<dbReference type="CDD" id="cd02068">
    <property type="entry name" value="radical_SAM_B12_BD"/>
    <property type="match status" value="1"/>
</dbReference>
<evidence type="ECO:0000313" key="8">
    <source>
        <dbReference type="EMBL" id="RFZ45163.1"/>
    </source>
</evidence>
<name>A0A2Z5YCB2_MYCMR</name>
<dbReference type="InterPro" id="IPR051198">
    <property type="entry name" value="BchE-like"/>
</dbReference>
<dbReference type="SMART" id="SM00729">
    <property type="entry name" value="Elp3"/>
    <property type="match status" value="1"/>
</dbReference>
<dbReference type="PROSITE" id="PS51332">
    <property type="entry name" value="B12_BINDING"/>
    <property type="match status" value="1"/>
</dbReference>
<dbReference type="InterPro" id="IPR058240">
    <property type="entry name" value="rSAM_sf"/>
</dbReference>
<organism evidence="8 9">
    <name type="scientific">Mycobacterium marinum</name>
    <dbReference type="NCBI Taxonomy" id="1781"/>
    <lineage>
        <taxon>Bacteria</taxon>
        <taxon>Bacillati</taxon>
        <taxon>Actinomycetota</taxon>
        <taxon>Actinomycetes</taxon>
        <taxon>Mycobacteriales</taxon>
        <taxon>Mycobacteriaceae</taxon>
        <taxon>Mycobacterium</taxon>
        <taxon>Mycobacterium ulcerans group</taxon>
    </lineage>
</organism>
<dbReference type="SFLD" id="SFLDG01082">
    <property type="entry name" value="B12-binding_domain_containing"/>
    <property type="match status" value="1"/>
</dbReference>
<dbReference type="AlphaFoldDB" id="A0A2Z5YCB2"/>
<dbReference type="Gene3D" id="3.40.50.280">
    <property type="entry name" value="Cobalamin-binding domain"/>
    <property type="match status" value="1"/>
</dbReference>
<dbReference type="InterPro" id="IPR007197">
    <property type="entry name" value="rSAM"/>
</dbReference>
<dbReference type="GeneID" id="34341447"/>
<dbReference type="SFLD" id="SFLDS00029">
    <property type="entry name" value="Radical_SAM"/>
    <property type="match status" value="1"/>
</dbReference>
<proteinExistence type="predicted"/>
<dbReference type="PANTHER" id="PTHR43409">
    <property type="entry name" value="ANAEROBIC MAGNESIUM-PROTOPORPHYRIN IX MONOMETHYL ESTER CYCLASE-RELATED"/>
    <property type="match status" value="1"/>
</dbReference>
<evidence type="ECO:0000256" key="5">
    <source>
        <dbReference type="ARBA" id="ARBA00022723"/>
    </source>
</evidence>
<keyword evidence="3" id="KW-0808">Transferase</keyword>
<evidence type="ECO:0000256" key="2">
    <source>
        <dbReference type="ARBA" id="ARBA00022603"/>
    </source>
</evidence>
<keyword evidence="4" id="KW-0949">S-adenosyl-L-methionine</keyword>
<evidence type="ECO:0000256" key="7">
    <source>
        <dbReference type="ARBA" id="ARBA00023014"/>
    </source>
</evidence>
<keyword evidence="7" id="KW-0411">Iron-sulfur</keyword>
<gene>
    <name evidence="8" type="ORF">DAVIS_01365</name>
</gene>
<dbReference type="GO" id="GO:0031419">
    <property type="term" value="F:cobalamin binding"/>
    <property type="evidence" value="ECO:0007669"/>
    <property type="project" value="InterPro"/>
</dbReference>
<dbReference type="InterPro" id="IPR006638">
    <property type="entry name" value="Elp3/MiaA/NifB-like_rSAM"/>
</dbReference>
<comment type="caution">
    <text evidence="8">The sequence shown here is derived from an EMBL/GenBank/DDBJ whole genome shotgun (WGS) entry which is preliminary data.</text>
</comment>
<sequence length="498" mass="55178">MTILLVNPPGARRNGRSYLSEQKLGDPWVYSTMPMEHLGMMSIKAYAKTQGIEIATVNGLVAGHSSVQETWSAIENAVRCSGKPRLVGFSCIDTLPEVLWLAQRVRETWDDVQIALGNAIATLNYERILRQHDCFDFVIVGDAEVGFTKLANAVANGAALDDVPGLARRDDRGQIICSPSRLIDLDELPRPARDELPSVLADGFSAAVFSTRGCPYRCTFCGTGAMSAMLGRNSYRAKSVDAVVDEIAYLKSDFDIGFLCITDDLFISKHPSSQQRAAEFADAMINSGVDVKFMMDIRLDSVVDLELFKHLHKAGLRRVFVGLETGSYDQLRAYRKQIINRGQDAADTINALQQVGVDVIPGTIMFHPTVQPDELRETARLLRATKFISTYKFMGKITPYPGTPLYQEYSDLGYLREEWPLGEWDFVDPEAARVYADVCSLIAPRPDLPYDEAEKFFLARLDEWDDVIAARIEQTAADGTGTLEAPGDPQTPELLSLT</sequence>
<dbReference type="GO" id="GO:0005829">
    <property type="term" value="C:cytosol"/>
    <property type="evidence" value="ECO:0007669"/>
    <property type="project" value="TreeGrafter"/>
</dbReference>
<dbReference type="SFLD" id="SFLDG01123">
    <property type="entry name" value="methyltransferase_(Class_B)"/>
    <property type="match status" value="1"/>
</dbReference>
<dbReference type="Pfam" id="PF04055">
    <property type="entry name" value="Radical_SAM"/>
    <property type="match status" value="1"/>
</dbReference>
<dbReference type="GO" id="GO:0003824">
    <property type="term" value="F:catalytic activity"/>
    <property type="evidence" value="ECO:0007669"/>
    <property type="project" value="InterPro"/>
</dbReference>
<dbReference type="InterPro" id="IPR013785">
    <property type="entry name" value="Aldolase_TIM"/>
</dbReference>
<dbReference type="CDD" id="cd01335">
    <property type="entry name" value="Radical_SAM"/>
    <property type="match status" value="1"/>
</dbReference>
<dbReference type="PROSITE" id="PS51918">
    <property type="entry name" value="RADICAL_SAM"/>
    <property type="match status" value="1"/>
</dbReference>
<dbReference type="GO" id="GO:0046872">
    <property type="term" value="F:metal ion binding"/>
    <property type="evidence" value="ECO:0007669"/>
    <property type="project" value="UniProtKB-KW"/>
</dbReference>
<dbReference type="InterPro" id="IPR034466">
    <property type="entry name" value="Methyltransferase_Class_B"/>
</dbReference>
<dbReference type="SUPFAM" id="SSF102114">
    <property type="entry name" value="Radical SAM enzymes"/>
    <property type="match status" value="1"/>
</dbReference>
<evidence type="ECO:0000313" key="9">
    <source>
        <dbReference type="Proteomes" id="UP000257451"/>
    </source>
</evidence>